<comment type="caution">
    <text evidence="3">The sequence shown here is derived from an EMBL/GenBank/DDBJ whole genome shotgun (WGS) entry which is preliminary data.</text>
</comment>
<dbReference type="Proteomes" id="UP001597510">
    <property type="component" value="Unassembled WGS sequence"/>
</dbReference>
<keyword evidence="4" id="KW-1185">Reference proteome</keyword>
<evidence type="ECO:0000256" key="1">
    <source>
        <dbReference type="ARBA" id="ARBA00006817"/>
    </source>
</evidence>
<evidence type="ECO:0000259" key="2">
    <source>
        <dbReference type="Pfam" id="PF08327"/>
    </source>
</evidence>
<feature type="domain" description="Activator of Hsp90 ATPase homologue 1/2-like C-terminal" evidence="2">
    <location>
        <begin position="11"/>
        <end position="119"/>
    </location>
</feature>
<comment type="similarity">
    <text evidence="1">Belongs to the AHA1 family.</text>
</comment>
<protein>
    <submittedName>
        <fullName evidence="3">SRPBCC domain-containing protein</fullName>
    </submittedName>
</protein>
<sequence length="145" mass="16575">MKTIRKSIALNASKEKVWDVLTQDKYTRDWLSAFSPGSHAISDWQQGSKIVFADDSGYGVIGRIVTHDPYELLSMEYYGVIKDNIEDFESKEAQVYNGTHETYRLTSKDDKTVLDIESDIADDSFDSMSDLWDKAVLRIEKLAHD</sequence>
<name>A0ABW5J8W1_9BACT</name>
<dbReference type="InterPro" id="IPR013538">
    <property type="entry name" value="ASHA1/2-like_C"/>
</dbReference>
<evidence type="ECO:0000313" key="3">
    <source>
        <dbReference type="EMBL" id="MFD2521994.1"/>
    </source>
</evidence>
<reference evidence="4" key="1">
    <citation type="journal article" date="2019" name="Int. J. Syst. Evol. Microbiol.">
        <title>The Global Catalogue of Microorganisms (GCM) 10K type strain sequencing project: providing services to taxonomists for standard genome sequencing and annotation.</title>
        <authorList>
            <consortium name="The Broad Institute Genomics Platform"/>
            <consortium name="The Broad Institute Genome Sequencing Center for Infectious Disease"/>
            <person name="Wu L."/>
            <person name="Ma J."/>
        </authorList>
    </citation>
    <scope>NUCLEOTIDE SEQUENCE [LARGE SCALE GENOMIC DNA]</scope>
    <source>
        <strain evidence="4">KCTC 52344</strain>
    </source>
</reference>
<dbReference type="SUPFAM" id="SSF55961">
    <property type="entry name" value="Bet v1-like"/>
    <property type="match status" value="1"/>
</dbReference>
<accession>A0ABW5J8W1</accession>
<dbReference type="RefSeq" id="WP_340239861.1">
    <property type="nucleotide sequence ID" value="NZ_JBBEWC010000015.1"/>
</dbReference>
<dbReference type="InterPro" id="IPR023393">
    <property type="entry name" value="START-like_dom_sf"/>
</dbReference>
<proteinExistence type="inferred from homology"/>
<gene>
    <name evidence="3" type="ORF">ACFSR2_13935</name>
</gene>
<evidence type="ECO:0000313" key="4">
    <source>
        <dbReference type="Proteomes" id="UP001597510"/>
    </source>
</evidence>
<organism evidence="3 4">
    <name type="scientific">Emticicia soli</name>
    <dbReference type="NCBI Taxonomy" id="2027878"/>
    <lineage>
        <taxon>Bacteria</taxon>
        <taxon>Pseudomonadati</taxon>
        <taxon>Bacteroidota</taxon>
        <taxon>Cytophagia</taxon>
        <taxon>Cytophagales</taxon>
        <taxon>Leadbetterellaceae</taxon>
        <taxon>Emticicia</taxon>
    </lineage>
</organism>
<dbReference type="Pfam" id="PF08327">
    <property type="entry name" value="AHSA1"/>
    <property type="match status" value="1"/>
</dbReference>
<dbReference type="EMBL" id="JBHULC010000012">
    <property type="protein sequence ID" value="MFD2521994.1"/>
    <property type="molecule type" value="Genomic_DNA"/>
</dbReference>
<dbReference type="CDD" id="cd07814">
    <property type="entry name" value="SRPBCC_CalC_Aha1-like"/>
    <property type="match status" value="1"/>
</dbReference>
<dbReference type="Gene3D" id="3.30.530.20">
    <property type="match status" value="1"/>
</dbReference>